<reference evidence="3 4" key="1">
    <citation type="submission" date="2019-07" db="EMBL/GenBank/DDBJ databases">
        <title>Whole genome shotgun sequence of Pseudonocardia asaccharolytica NBRC 16224.</title>
        <authorList>
            <person name="Hosoyama A."/>
            <person name="Uohara A."/>
            <person name="Ohji S."/>
            <person name="Ichikawa N."/>
        </authorList>
    </citation>
    <scope>NUCLEOTIDE SEQUENCE [LARGE SCALE GENOMIC DNA]</scope>
    <source>
        <strain evidence="3 4">NBRC 16224</strain>
    </source>
</reference>
<dbReference type="GO" id="GO:0016788">
    <property type="term" value="F:hydrolase activity, acting on ester bonds"/>
    <property type="evidence" value="ECO:0007669"/>
    <property type="project" value="InterPro"/>
</dbReference>
<feature type="domain" description="NUMOD4" evidence="1">
    <location>
        <begin position="3"/>
        <end position="55"/>
    </location>
</feature>
<evidence type="ECO:0000259" key="2">
    <source>
        <dbReference type="Pfam" id="PF13392"/>
    </source>
</evidence>
<dbReference type="STRING" id="1123024.GCA_000423625_03029"/>
<dbReference type="OrthoDB" id="3701112at2"/>
<evidence type="ECO:0008006" key="5">
    <source>
        <dbReference type="Google" id="ProtNLM"/>
    </source>
</evidence>
<dbReference type="SUPFAM" id="SSF54060">
    <property type="entry name" value="His-Me finger endonucleases"/>
    <property type="match status" value="1"/>
</dbReference>
<dbReference type="Gene3D" id="3.90.75.20">
    <property type="match status" value="1"/>
</dbReference>
<organism evidence="3 4">
    <name type="scientific">Pseudonocardia asaccharolytica DSM 44247 = NBRC 16224</name>
    <dbReference type="NCBI Taxonomy" id="1123024"/>
    <lineage>
        <taxon>Bacteria</taxon>
        <taxon>Bacillati</taxon>
        <taxon>Actinomycetota</taxon>
        <taxon>Actinomycetes</taxon>
        <taxon>Pseudonocardiales</taxon>
        <taxon>Pseudonocardiaceae</taxon>
        <taxon>Pseudonocardia</taxon>
    </lineage>
</organism>
<dbReference type="EMBL" id="BJVI01000011">
    <property type="protein sequence ID" value="GEL17698.1"/>
    <property type="molecule type" value="Genomic_DNA"/>
</dbReference>
<proteinExistence type="predicted"/>
<evidence type="ECO:0000313" key="3">
    <source>
        <dbReference type="EMBL" id="GEL17698.1"/>
    </source>
</evidence>
<comment type="caution">
    <text evidence="3">The sequence shown here is derived from an EMBL/GenBank/DDBJ whole genome shotgun (WGS) entry which is preliminary data.</text>
</comment>
<dbReference type="AlphaFoldDB" id="A0A511D467"/>
<evidence type="ECO:0000313" key="4">
    <source>
        <dbReference type="Proteomes" id="UP000321328"/>
    </source>
</evidence>
<sequence>MVERWRPIPGYKDRYEVSSKGRVRSLGFYSGNRWGTRTWRPGRILKGATIIPHGYIGVTLVGDDNVHTTAKVHRLVLLAFVGEPPDDKPNALHRDDDPANNCVENLYWGTRSENTDDSVRNGSHVQARKATCALGHDLVAPNLVPSTTKAGGRSCLACKMAMANHLHDQRLRAQGRQRTRFNRGKDGFQRRAGEAWEDEAHRRYRHIMGVHAFGRL</sequence>
<dbReference type="Pfam" id="PF07463">
    <property type="entry name" value="NUMOD4"/>
    <property type="match status" value="1"/>
</dbReference>
<accession>A0A511D467</accession>
<dbReference type="InterPro" id="IPR044925">
    <property type="entry name" value="His-Me_finger_sf"/>
</dbReference>
<keyword evidence="4" id="KW-1185">Reference proteome</keyword>
<dbReference type="Proteomes" id="UP000321328">
    <property type="component" value="Unassembled WGS sequence"/>
</dbReference>
<feature type="domain" description="HNH nuclease" evidence="2">
    <location>
        <begin position="71"/>
        <end position="114"/>
    </location>
</feature>
<gene>
    <name evidence="3" type="ORF">PA7_15350</name>
</gene>
<dbReference type="Pfam" id="PF13392">
    <property type="entry name" value="HNH_3"/>
    <property type="match status" value="1"/>
</dbReference>
<protein>
    <recommendedName>
        <fullName evidence="5">HNH nuclease domain-containing protein</fullName>
    </recommendedName>
</protein>
<evidence type="ECO:0000259" key="1">
    <source>
        <dbReference type="Pfam" id="PF07463"/>
    </source>
</evidence>
<name>A0A511D467_9PSEU</name>
<dbReference type="InterPro" id="IPR003615">
    <property type="entry name" value="HNH_nuc"/>
</dbReference>
<dbReference type="InterPro" id="IPR010902">
    <property type="entry name" value="NUMOD4"/>
</dbReference>